<organism evidence="2 3">
    <name type="scientific">Lichtheimia corymbifera JMRC:FSU:9682</name>
    <dbReference type="NCBI Taxonomy" id="1263082"/>
    <lineage>
        <taxon>Eukaryota</taxon>
        <taxon>Fungi</taxon>
        <taxon>Fungi incertae sedis</taxon>
        <taxon>Mucoromycota</taxon>
        <taxon>Mucoromycotina</taxon>
        <taxon>Mucoromycetes</taxon>
        <taxon>Mucorales</taxon>
        <taxon>Lichtheimiaceae</taxon>
        <taxon>Lichtheimia</taxon>
    </lineage>
</organism>
<keyword evidence="3" id="KW-1185">Reference proteome</keyword>
<feature type="compositionally biased region" description="Polar residues" evidence="1">
    <location>
        <begin position="204"/>
        <end position="218"/>
    </location>
</feature>
<proteinExistence type="predicted"/>
<dbReference type="VEuPathDB" id="FungiDB:LCOR_11158.1"/>
<dbReference type="Proteomes" id="UP000027586">
    <property type="component" value="Unassembled WGS sequence"/>
</dbReference>
<protein>
    <submittedName>
        <fullName evidence="2">Uncharacterized protein</fullName>
    </submittedName>
</protein>
<evidence type="ECO:0000313" key="2">
    <source>
        <dbReference type="EMBL" id="CDH60376.1"/>
    </source>
</evidence>
<comment type="caution">
    <text evidence="2">The sequence shown here is derived from an EMBL/GenBank/DDBJ whole genome shotgun (WGS) entry which is preliminary data.</text>
</comment>
<feature type="compositionally biased region" description="Low complexity" evidence="1">
    <location>
        <begin position="151"/>
        <end position="168"/>
    </location>
</feature>
<dbReference type="OrthoDB" id="2290357at2759"/>
<feature type="compositionally biased region" description="Basic and acidic residues" evidence="1">
    <location>
        <begin position="45"/>
        <end position="63"/>
    </location>
</feature>
<sequence length="352" mass="40031">MSLSEFPHHSASQISPPSPPPRHSLDSNTMNRHHHTMVAPVAAIDARHEQQHLERQARRDRSSVPHRISVPNRRYNYRDPLPPPPTPSSYYSTLSSPRSSSKQSSSDMIELLFTKLLDALIFTSAIAITAYNYWTGSLNNSRQQGTITAGPSSASSSSSSTPRTPLSPMTLQFPSAVAVNDVRPSSWRQQQYNMHKMYDDNDPQQHQQLKRYSSTSTLEDSRRKRTLKWAESVSHQQQQYKPKTPTKEREYNPDDNNDDETSSSSSTIRISRSSKRRTQSLPPAPLNSQSQHGAQDAHEKEDEMFNRMEERLQSLIEQGQAALSSRVDVDDHLDENEIAMRRAFAARKKYSF</sequence>
<feature type="region of interest" description="Disordered" evidence="1">
    <location>
        <begin position="144"/>
        <end position="169"/>
    </location>
</feature>
<reference evidence="2" key="1">
    <citation type="submission" date="2013-08" db="EMBL/GenBank/DDBJ databases">
        <title>Gene expansion shapes genome architecture in the human pathogen Lichtheimia corymbifera: an evolutionary genomics analysis in the ancient terrestrial Mucorales (Mucoromycotina).</title>
        <authorList>
            <person name="Schwartze V.U."/>
            <person name="Winter S."/>
            <person name="Shelest E."/>
            <person name="Marcet-Houben M."/>
            <person name="Horn F."/>
            <person name="Wehner S."/>
            <person name="Hoffmann K."/>
            <person name="Riege K."/>
            <person name="Sammeth M."/>
            <person name="Nowrousian M."/>
            <person name="Valiante V."/>
            <person name="Linde J."/>
            <person name="Jacobsen I.D."/>
            <person name="Marz M."/>
            <person name="Brakhage A.A."/>
            <person name="Gabaldon T."/>
            <person name="Bocker S."/>
            <person name="Voigt K."/>
        </authorList>
    </citation>
    <scope>NUCLEOTIDE SEQUENCE [LARGE SCALE GENOMIC DNA]</scope>
    <source>
        <strain evidence="2">FSU 9682</strain>
    </source>
</reference>
<gene>
    <name evidence="2" type="ORF">LCOR_11158.1</name>
</gene>
<dbReference type="EMBL" id="CBTN010000090">
    <property type="protein sequence ID" value="CDH60376.1"/>
    <property type="molecule type" value="Genomic_DNA"/>
</dbReference>
<feature type="region of interest" description="Disordered" evidence="1">
    <location>
        <begin position="1"/>
        <end position="103"/>
    </location>
</feature>
<evidence type="ECO:0000313" key="3">
    <source>
        <dbReference type="Proteomes" id="UP000027586"/>
    </source>
</evidence>
<feature type="compositionally biased region" description="Low complexity" evidence="1">
    <location>
        <begin position="262"/>
        <end position="271"/>
    </location>
</feature>
<dbReference type="AlphaFoldDB" id="A0A068SGH4"/>
<name>A0A068SGH4_9FUNG</name>
<accession>A0A068SGH4</accession>
<feature type="compositionally biased region" description="Low complexity" evidence="1">
    <location>
        <begin position="88"/>
        <end position="103"/>
    </location>
</feature>
<evidence type="ECO:0000256" key="1">
    <source>
        <dbReference type="SAM" id="MobiDB-lite"/>
    </source>
</evidence>
<feature type="region of interest" description="Disordered" evidence="1">
    <location>
        <begin position="198"/>
        <end position="301"/>
    </location>
</feature>